<dbReference type="EMBL" id="FNOP01000004">
    <property type="protein sequence ID" value="SDW67215.1"/>
    <property type="molecule type" value="Genomic_DNA"/>
</dbReference>
<name>A0A1H2VFS6_ACIFE</name>
<gene>
    <name evidence="2" type="ORF">SAMN05216495_10432</name>
</gene>
<dbReference type="Proteomes" id="UP000182379">
    <property type="component" value="Unassembled WGS sequence"/>
</dbReference>
<reference evidence="2 3" key="1">
    <citation type="submission" date="2016-10" db="EMBL/GenBank/DDBJ databases">
        <authorList>
            <person name="Varghese N."/>
            <person name="Submissions S."/>
        </authorList>
    </citation>
    <scope>NUCLEOTIDE SEQUENCE [LARGE SCALE GENOMIC DNA]</scope>
    <source>
        <strain evidence="2 3">WCC6</strain>
    </source>
</reference>
<dbReference type="AlphaFoldDB" id="A0A1H2VFS6"/>
<keyword evidence="1" id="KW-0732">Signal</keyword>
<feature type="signal peptide" evidence="1">
    <location>
        <begin position="1"/>
        <end position="24"/>
    </location>
</feature>
<evidence type="ECO:0000256" key="1">
    <source>
        <dbReference type="SAM" id="SignalP"/>
    </source>
</evidence>
<protein>
    <submittedName>
        <fullName evidence="2">Uncharacterized protein</fullName>
    </submittedName>
</protein>
<feature type="chain" id="PRO_5039628168" evidence="1">
    <location>
        <begin position="25"/>
        <end position="185"/>
    </location>
</feature>
<evidence type="ECO:0000313" key="3">
    <source>
        <dbReference type="Proteomes" id="UP000182379"/>
    </source>
</evidence>
<organism evidence="2 3">
    <name type="scientific">Acidaminococcus fermentans</name>
    <dbReference type="NCBI Taxonomy" id="905"/>
    <lineage>
        <taxon>Bacteria</taxon>
        <taxon>Bacillati</taxon>
        <taxon>Bacillota</taxon>
        <taxon>Negativicutes</taxon>
        <taxon>Acidaminococcales</taxon>
        <taxon>Acidaminococcaceae</taxon>
        <taxon>Acidaminococcus</taxon>
    </lineage>
</organism>
<comment type="caution">
    <text evidence="2">The sequence shown here is derived from an EMBL/GenBank/DDBJ whole genome shotgun (WGS) entry which is preliminary data.</text>
</comment>
<proteinExistence type="predicted"/>
<sequence>MKNTWEIALLAVMLGLGGPAAGEAAQYFAPRYNLSANGQLQPPLTVEFQKGVPQKISASLTGTDGGAKVLVLGWQVGDGVGLCTLQKGVDYALYKLDFRPGKQDILVLSYGHRGTGKTHLNEVTVIGEDSLGVIRQLPVNGFVPTAVFNSPLQIRQQEAVLFLEQAPHVLVLRADGENGYVAEVE</sequence>
<evidence type="ECO:0000313" key="2">
    <source>
        <dbReference type="EMBL" id="SDW67215.1"/>
    </source>
</evidence>
<accession>A0A1H2VFS6</accession>
<dbReference type="RefSeq" id="WP_074705086.1">
    <property type="nucleotide sequence ID" value="NZ_CALAKB010000006.1"/>
</dbReference>